<dbReference type="InterPro" id="IPR036236">
    <property type="entry name" value="Znf_C2H2_sf"/>
</dbReference>
<dbReference type="AlphaFoldDB" id="A0AA35ZRN8"/>
<dbReference type="PROSITE" id="PS50157">
    <property type="entry name" value="ZINC_FINGER_C2H2_2"/>
    <property type="match status" value="1"/>
</dbReference>
<dbReference type="PANTHER" id="PTHR47593">
    <property type="entry name" value="ZINC FINGER PROTEIN 4-LIKE"/>
    <property type="match status" value="1"/>
</dbReference>
<dbReference type="PANTHER" id="PTHR47593:SF8">
    <property type="entry name" value="OS12G0581900 PROTEIN"/>
    <property type="match status" value="1"/>
</dbReference>
<dbReference type="EMBL" id="OX465084">
    <property type="protein sequence ID" value="CAI9296627.1"/>
    <property type="molecule type" value="Genomic_DNA"/>
</dbReference>
<organism evidence="3 4">
    <name type="scientific">Lactuca saligna</name>
    <name type="common">Willowleaf lettuce</name>
    <dbReference type="NCBI Taxonomy" id="75948"/>
    <lineage>
        <taxon>Eukaryota</taxon>
        <taxon>Viridiplantae</taxon>
        <taxon>Streptophyta</taxon>
        <taxon>Embryophyta</taxon>
        <taxon>Tracheophyta</taxon>
        <taxon>Spermatophyta</taxon>
        <taxon>Magnoliopsida</taxon>
        <taxon>eudicotyledons</taxon>
        <taxon>Gunneridae</taxon>
        <taxon>Pentapetalae</taxon>
        <taxon>asterids</taxon>
        <taxon>campanulids</taxon>
        <taxon>Asterales</taxon>
        <taxon>Asteraceae</taxon>
        <taxon>Cichorioideae</taxon>
        <taxon>Cichorieae</taxon>
        <taxon>Lactucinae</taxon>
        <taxon>Lactuca</taxon>
    </lineage>
</organism>
<evidence type="ECO:0000256" key="1">
    <source>
        <dbReference type="PROSITE-ProRule" id="PRU00042"/>
    </source>
</evidence>
<reference evidence="3" key="1">
    <citation type="submission" date="2023-04" db="EMBL/GenBank/DDBJ databases">
        <authorList>
            <person name="Vijverberg K."/>
            <person name="Xiong W."/>
            <person name="Schranz E."/>
        </authorList>
    </citation>
    <scope>NUCLEOTIDE SEQUENCE</scope>
</reference>
<keyword evidence="4" id="KW-1185">Reference proteome</keyword>
<gene>
    <name evidence="3" type="ORF">LSALG_LOCUS35482</name>
</gene>
<keyword evidence="1" id="KW-0479">Metal-binding</keyword>
<dbReference type="PROSITE" id="PS00028">
    <property type="entry name" value="ZINC_FINGER_C2H2_1"/>
    <property type="match status" value="1"/>
</dbReference>
<dbReference type="Gene3D" id="3.30.160.60">
    <property type="entry name" value="Classic Zinc Finger"/>
    <property type="match status" value="1"/>
</dbReference>
<evidence type="ECO:0000259" key="2">
    <source>
        <dbReference type="PROSITE" id="PS50157"/>
    </source>
</evidence>
<accession>A0AA35ZRN8</accession>
<proteinExistence type="predicted"/>
<keyword evidence="1" id="KW-0862">Zinc</keyword>
<dbReference type="Proteomes" id="UP001177003">
    <property type="component" value="Chromosome 8"/>
</dbReference>
<name>A0AA35ZRN8_LACSI</name>
<sequence>MQPPNETIFLNADESDISVSKHSSTTSSTLTNHSSVVLDLTLGFNNNEIPKSNGLESGSPTTVSVPAKPRVFSCKYCRRKFYSSQALGGHQNAHKREKMLANRAIKMGLMSSRFTSLASLPLHGFTSRSLGIEAHGSLHQHVVPPQMPIFHAVRGGTRFDQSYCGIPVFVEEDEAELVWPGSFREIDGTPSDSSTMPDLTLKL</sequence>
<keyword evidence="1" id="KW-0863">Zinc-finger</keyword>
<dbReference type="InterPro" id="IPR053266">
    <property type="entry name" value="Zinc_finger_protein_7"/>
</dbReference>
<dbReference type="InterPro" id="IPR013087">
    <property type="entry name" value="Znf_C2H2_type"/>
</dbReference>
<evidence type="ECO:0000313" key="4">
    <source>
        <dbReference type="Proteomes" id="UP001177003"/>
    </source>
</evidence>
<feature type="domain" description="C2H2-type" evidence="2">
    <location>
        <begin position="72"/>
        <end position="99"/>
    </location>
</feature>
<dbReference type="GO" id="GO:0008270">
    <property type="term" value="F:zinc ion binding"/>
    <property type="evidence" value="ECO:0007669"/>
    <property type="project" value="UniProtKB-KW"/>
</dbReference>
<evidence type="ECO:0000313" key="3">
    <source>
        <dbReference type="EMBL" id="CAI9296627.1"/>
    </source>
</evidence>
<dbReference type="SUPFAM" id="SSF57667">
    <property type="entry name" value="beta-beta-alpha zinc fingers"/>
    <property type="match status" value="1"/>
</dbReference>
<protein>
    <recommendedName>
        <fullName evidence="2">C2H2-type domain-containing protein</fullName>
    </recommendedName>
</protein>